<dbReference type="Proteomes" id="UP000663866">
    <property type="component" value="Unassembled WGS sequence"/>
</dbReference>
<feature type="non-terminal residue" evidence="1">
    <location>
        <position position="1"/>
    </location>
</feature>
<accession>A0A821JQG8</accession>
<organism evidence="1 2">
    <name type="scientific">Rotaria magnacalcarata</name>
    <dbReference type="NCBI Taxonomy" id="392030"/>
    <lineage>
        <taxon>Eukaryota</taxon>
        <taxon>Metazoa</taxon>
        <taxon>Spiralia</taxon>
        <taxon>Gnathifera</taxon>
        <taxon>Rotifera</taxon>
        <taxon>Eurotatoria</taxon>
        <taxon>Bdelloidea</taxon>
        <taxon>Philodinida</taxon>
        <taxon>Philodinidae</taxon>
        <taxon>Rotaria</taxon>
    </lineage>
</organism>
<dbReference type="Gene3D" id="1.25.40.20">
    <property type="entry name" value="Ankyrin repeat-containing domain"/>
    <property type="match status" value="1"/>
</dbReference>
<name>A0A821JQG8_9BILA</name>
<protein>
    <submittedName>
        <fullName evidence="1">Uncharacterized protein</fullName>
    </submittedName>
</protein>
<dbReference type="AlphaFoldDB" id="A0A821JQG8"/>
<proteinExistence type="predicted"/>
<evidence type="ECO:0000313" key="2">
    <source>
        <dbReference type="Proteomes" id="UP000663866"/>
    </source>
</evidence>
<gene>
    <name evidence="1" type="ORF">OVN521_LOCUS49136</name>
</gene>
<reference evidence="1" key="1">
    <citation type="submission" date="2021-02" db="EMBL/GenBank/DDBJ databases">
        <authorList>
            <person name="Nowell W R."/>
        </authorList>
    </citation>
    <scope>NUCLEOTIDE SEQUENCE</scope>
</reference>
<dbReference type="InterPro" id="IPR036770">
    <property type="entry name" value="Ankyrin_rpt-contain_sf"/>
</dbReference>
<dbReference type="SUPFAM" id="SSF48403">
    <property type="entry name" value="Ankyrin repeat"/>
    <property type="match status" value="1"/>
</dbReference>
<comment type="caution">
    <text evidence="1">The sequence shown here is derived from an EMBL/GenBank/DDBJ whole genome shotgun (WGS) entry which is preliminary data.</text>
</comment>
<sequence>EKTKNLNVLHYKTHRTALLEAIHLQQHRTAQMLINHSSCDTNLSTSNLLNERLKTPLILACKLQLLPVIHSLLECKQCNVV</sequence>
<keyword evidence="2" id="KW-1185">Reference proteome</keyword>
<evidence type="ECO:0000313" key="1">
    <source>
        <dbReference type="EMBL" id="CAF4722699.1"/>
    </source>
</evidence>
<dbReference type="EMBL" id="CAJOBG010106182">
    <property type="protein sequence ID" value="CAF4722699.1"/>
    <property type="molecule type" value="Genomic_DNA"/>
</dbReference>
<feature type="non-terminal residue" evidence="1">
    <location>
        <position position="81"/>
    </location>
</feature>